<proteinExistence type="predicted"/>
<protein>
    <submittedName>
        <fullName evidence="1">Uncharacterized protein</fullName>
    </submittedName>
</protein>
<reference evidence="1 2" key="1">
    <citation type="submission" date="2017-07" db="EMBL/GenBank/DDBJ databases">
        <authorList>
            <person name="Talla V."/>
            <person name="Backstrom N."/>
        </authorList>
    </citation>
    <scope>NUCLEOTIDE SEQUENCE [LARGE SCALE GENOMIC DNA]</scope>
</reference>
<organism evidence="1 2">
    <name type="scientific">Leptidea sinapis</name>
    <dbReference type="NCBI Taxonomy" id="189913"/>
    <lineage>
        <taxon>Eukaryota</taxon>
        <taxon>Metazoa</taxon>
        <taxon>Ecdysozoa</taxon>
        <taxon>Arthropoda</taxon>
        <taxon>Hexapoda</taxon>
        <taxon>Insecta</taxon>
        <taxon>Pterygota</taxon>
        <taxon>Neoptera</taxon>
        <taxon>Endopterygota</taxon>
        <taxon>Lepidoptera</taxon>
        <taxon>Glossata</taxon>
        <taxon>Ditrysia</taxon>
        <taxon>Papilionoidea</taxon>
        <taxon>Pieridae</taxon>
        <taxon>Dismorphiinae</taxon>
        <taxon>Leptidea</taxon>
    </lineage>
</organism>
<keyword evidence="2" id="KW-1185">Reference proteome</keyword>
<evidence type="ECO:0000313" key="2">
    <source>
        <dbReference type="Proteomes" id="UP000324832"/>
    </source>
</evidence>
<gene>
    <name evidence="1" type="ORF">LSINAPIS_LOCUS15408</name>
</gene>
<evidence type="ECO:0000313" key="1">
    <source>
        <dbReference type="EMBL" id="VVD05961.1"/>
    </source>
</evidence>
<dbReference type="AlphaFoldDB" id="A0A5E4R5U1"/>
<sequence length="164" mass="18499">MLSENFKQISKERFHDSVQLVLPNCVHVGTEVEARDTVPYSEVVSSRKQNIEIVGIAQLPGESVKEIVSKIGDKINASSSDIEWARRSRPYKIGTKPPPIIVGFKTTGSTSRDNWLTQRRKLSDITGGSGYRWIGYKKNLYKRRSNLINSDSAMECQEAITRNL</sequence>
<dbReference type="Proteomes" id="UP000324832">
    <property type="component" value="Unassembled WGS sequence"/>
</dbReference>
<name>A0A5E4R5U1_9NEOP</name>
<accession>A0A5E4R5U1</accession>
<dbReference type="EMBL" id="FZQP02007048">
    <property type="protein sequence ID" value="VVD05961.1"/>
    <property type="molecule type" value="Genomic_DNA"/>
</dbReference>